<accession>A0AAE3H5H2</accession>
<organism evidence="1 2">
    <name type="scientific">Lacihabitans soyangensis</name>
    <dbReference type="NCBI Taxonomy" id="869394"/>
    <lineage>
        <taxon>Bacteria</taxon>
        <taxon>Pseudomonadati</taxon>
        <taxon>Bacteroidota</taxon>
        <taxon>Cytophagia</taxon>
        <taxon>Cytophagales</taxon>
        <taxon>Leadbetterellaceae</taxon>
        <taxon>Lacihabitans</taxon>
    </lineage>
</organism>
<proteinExistence type="predicted"/>
<keyword evidence="2" id="KW-1185">Reference proteome</keyword>
<name>A0AAE3H5H2_9BACT</name>
<evidence type="ECO:0000313" key="2">
    <source>
        <dbReference type="Proteomes" id="UP001204144"/>
    </source>
</evidence>
<gene>
    <name evidence="1" type="ORF">EGI31_19490</name>
</gene>
<comment type="caution">
    <text evidence="1">The sequence shown here is derived from an EMBL/GenBank/DDBJ whole genome shotgun (WGS) entry which is preliminary data.</text>
</comment>
<protein>
    <submittedName>
        <fullName evidence="1">Uncharacterized protein</fullName>
    </submittedName>
</protein>
<dbReference type="EMBL" id="RJUF01000180">
    <property type="protein sequence ID" value="MCP9765123.1"/>
    <property type="molecule type" value="Genomic_DNA"/>
</dbReference>
<reference evidence="1 2" key="1">
    <citation type="submission" date="2018-11" db="EMBL/GenBank/DDBJ databases">
        <title>Novel bacteria species description.</title>
        <authorList>
            <person name="Han J.-H."/>
        </authorList>
    </citation>
    <scope>NUCLEOTIDE SEQUENCE [LARGE SCALE GENOMIC DNA]</scope>
    <source>
        <strain evidence="1 2">KCTC23259</strain>
    </source>
</reference>
<sequence length="103" mass="11898">MAQFLNKERGIAIIGMPLHFGFIGEALIAAHRIKEDNIHFIDIANLPPATFKEIDDMNFALSKRNLDLEIPALCELVTNDFKRVKKPVNPEWKRRMKNLQNKN</sequence>
<evidence type="ECO:0000313" key="1">
    <source>
        <dbReference type="EMBL" id="MCP9765123.1"/>
    </source>
</evidence>
<dbReference type="RefSeq" id="WP_255038812.1">
    <property type="nucleotide sequence ID" value="NZ_RJUF01000180.1"/>
</dbReference>
<dbReference type="Proteomes" id="UP001204144">
    <property type="component" value="Unassembled WGS sequence"/>
</dbReference>
<dbReference type="AlphaFoldDB" id="A0AAE3H5H2"/>